<dbReference type="Gene3D" id="3.40.1810.10">
    <property type="entry name" value="Transcription factor, MADS-box"/>
    <property type="match status" value="1"/>
</dbReference>
<keyword evidence="2" id="KW-0805">Transcription regulation</keyword>
<name>A0A8K0UU01_9AGAR</name>
<dbReference type="SMART" id="SM00432">
    <property type="entry name" value="MADS"/>
    <property type="match status" value="1"/>
</dbReference>
<keyword evidence="9" id="KW-1185">Reference proteome</keyword>
<feature type="domain" description="MADS-box" evidence="7">
    <location>
        <begin position="86"/>
        <end position="136"/>
    </location>
</feature>
<evidence type="ECO:0000256" key="2">
    <source>
        <dbReference type="ARBA" id="ARBA00023015"/>
    </source>
</evidence>
<feature type="compositionally biased region" description="Polar residues" evidence="6">
    <location>
        <begin position="396"/>
        <end position="417"/>
    </location>
</feature>
<dbReference type="PANTHER" id="PTHR11945:SF534">
    <property type="entry name" value="MYOCYTE-SPECIFIC ENHANCER FACTOR 2"/>
    <property type="match status" value="1"/>
</dbReference>
<evidence type="ECO:0000256" key="6">
    <source>
        <dbReference type="SAM" id="MobiDB-lite"/>
    </source>
</evidence>
<evidence type="ECO:0000313" key="9">
    <source>
        <dbReference type="Proteomes" id="UP000813824"/>
    </source>
</evidence>
<dbReference type="EMBL" id="JAEVFJ010000006">
    <property type="protein sequence ID" value="KAH8104092.1"/>
    <property type="molecule type" value="Genomic_DNA"/>
</dbReference>
<feature type="compositionally biased region" description="Low complexity" evidence="6">
    <location>
        <begin position="317"/>
        <end position="334"/>
    </location>
</feature>
<feature type="compositionally biased region" description="Acidic residues" evidence="6">
    <location>
        <begin position="181"/>
        <end position="191"/>
    </location>
</feature>
<evidence type="ECO:0000256" key="5">
    <source>
        <dbReference type="ARBA" id="ARBA00023242"/>
    </source>
</evidence>
<keyword evidence="5" id="KW-0539">Nucleus</keyword>
<sequence length="609" mass="65261">MDVDKRQYFAGRDGSNNYLDRVRAGFAVVVSSLALLPFPAGAKYAEPTDTNADPYLSSFHPLHFPLNHHHLPALVLSSPPSSSDTMGRRKIEIQPITHERNRSVTFLKRKNGLFKKAYELGVLCSVDVAVIIFEERPGHHVKLYQYCSSDVHNIVQRHIRFDGEKDTRTPVDFSSNKVEEAVDDDDDDDADDGARPKPNGRAKPKTESITTSISRAPVQPDMSSINLDMDYHNARGSPHSAASHGSSTGLPVSGERHSAVASNAGRGIAVNNKRPRLAPIEHSPEHLHGTHSTPAGMGQSSAGGSYPYRLDVDLGYPPSGHVGGSSISSSLPHPHANPHPSIAGLYPQHANNVMNSHHHPQQNNSSFMPPSQQTPFDFSRPPVPPTLRSVTFPHHSPTQYTHNSQQQPGMFSPSHTRGTAPGGGGTPVSANNMFVELLGSAPPDHSGQHSQSQNFTAFDWPVHGQGGGQQQSRHEPAPTSQSSNEAISVNNWLDFLSGSSQAASHQSQQQHANSSSPPPGLPPQQQQHHTRPASNSVSSTRSYAVPPPISPSEGGGSSPNVMRRKRSRAREDDGVSEFEDADGSAGSQGVGGTGGGRHGSEQGSADELS</sequence>
<dbReference type="PANTHER" id="PTHR11945">
    <property type="entry name" value="MADS BOX PROTEIN"/>
    <property type="match status" value="1"/>
</dbReference>
<keyword evidence="3" id="KW-0238">DNA-binding</keyword>
<dbReference type="PROSITE" id="PS50066">
    <property type="entry name" value="MADS_BOX_2"/>
    <property type="match status" value="1"/>
</dbReference>
<dbReference type="Pfam" id="PF00319">
    <property type="entry name" value="SRF-TF"/>
    <property type="match status" value="1"/>
</dbReference>
<feature type="compositionally biased region" description="Gly residues" evidence="6">
    <location>
        <begin position="586"/>
        <end position="597"/>
    </location>
</feature>
<dbReference type="AlphaFoldDB" id="A0A8K0UU01"/>
<dbReference type="PRINTS" id="PR00404">
    <property type="entry name" value="MADSDOMAIN"/>
</dbReference>
<protein>
    <recommendedName>
        <fullName evidence="7">MADS-box domain-containing protein</fullName>
    </recommendedName>
</protein>
<feature type="region of interest" description="Disordered" evidence="6">
    <location>
        <begin position="499"/>
        <end position="609"/>
    </location>
</feature>
<feature type="region of interest" description="Disordered" evidence="6">
    <location>
        <begin position="458"/>
        <end position="484"/>
    </location>
</feature>
<accession>A0A8K0UU01</accession>
<feature type="compositionally biased region" description="Polar residues" evidence="6">
    <location>
        <begin position="290"/>
        <end position="303"/>
    </location>
</feature>
<dbReference type="GO" id="GO:0005634">
    <property type="term" value="C:nucleus"/>
    <property type="evidence" value="ECO:0007669"/>
    <property type="project" value="UniProtKB-SubCell"/>
</dbReference>
<evidence type="ECO:0000256" key="3">
    <source>
        <dbReference type="ARBA" id="ARBA00023125"/>
    </source>
</evidence>
<gene>
    <name evidence="8" type="ORF">BXZ70DRAFT_682707</name>
</gene>
<reference evidence="8" key="1">
    <citation type="journal article" date="2021" name="New Phytol.">
        <title>Evolutionary innovations through gain and loss of genes in the ectomycorrhizal Boletales.</title>
        <authorList>
            <person name="Wu G."/>
            <person name="Miyauchi S."/>
            <person name="Morin E."/>
            <person name="Kuo A."/>
            <person name="Drula E."/>
            <person name="Varga T."/>
            <person name="Kohler A."/>
            <person name="Feng B."/>
            <person name="Cao Y."/>
            <person name="Lipzen A."/>
            <person name="Daum C."/>
            <person name="Hundley H."/>
            <person name="Pangilinan J."/>
            <person name="Johnson J."/>
            <person name="Barry K."/>
            <person name="LaButti K."/>
            <person name="Ng V."/>
            <person name="Ahrendt S."/>
            <person name="Min B."/>
            <person name="Choi I.G."/>
            <person name="Park H."/>
            <person name="Plett J.M."/>
            <person name="Magnuson J."/>
            <person name="Spatafora J.W."/>
            <person name="Nagy L.G."/>
            <person name="Henrissat B."/>
            <person name="Grigoriev I.V."/>
            <person name="Yang Z.L."/>
            <person name="Xu J."/>
            <person name="Martin F.M."/>
        </authorList>
    </citation>
    <scope>NUCLEOTIDE SEQUENCE</scope>
    <source>
        <strain evidence="8">KKN 215</strain>
    </source>
</reference>
<proteinExistence type="predicted"/>
<dbReference type="InterPro" id="IPR036879">
    <property type="entry name" value="TF_MADSbox_sf"/>
</dbReference>
<evidence type="ECO:0000256" key="4">
    <source>
        <dbReference type="ARBA" id="ARBA00023163"/>
    </source>
</evidence>
<evidence type="ECO:0000256" key="1">
    <source>
        <dbReference type="ARBA" id="ARBA00004123"/>
    </source>
</evidence>
<feature type="region of interest" description="Disordered" evidence="6">
    <location>
        <begin position="166"/>
        <end position="266"/>
    </location>
</feature>
<organism evidence="8 9">
    <name type="scientific">Cristinia sonorae</name>
    <dbReference type="NCBI Taxonomy" id="1940300"/>
    <lineage>
        <taxon>Eukaryota</taxon>
        <taxon>Fungi</taxon>
        <taxon>Dikarya</taxon>
        <taxon>Basidiomycota</taxon>
        <taxon>Agaricomycotina</taxon>
        <taxon>Agaricomycetes</taxon>
        <taxon>Agaricomycetidae</taxon>
        <taxon>Agaricales</taxon>
        <taxon>Pleurotineae</taxon>
        <taxon>Stephanosporaceae</taxon>
        <taxon>Cristinia</taxon>
    </lineage>
</organism>
<feature type="compositionally biased region" description="Low complexity" evidence="6">
    <location>
        <begin position="499"/>
        <end position="515"/>
    </location>
</feature>
<dbReference type="GO" id="GO:0046983">
    <property type="term" value="F:protein dimerization activity"/>
    <property type="evidence" value="ECO:0007669"/>
    <property type="project" value="InterPro"/>
</dbReference>
<keyword evidence="4" id="KW-0804">Transcription</keyword>
<evidence type="ECO:0000259" key="7">
    <source>
        <dbReference type="PROSITE" id="PS50066"/>
    </source>
</evidence>
<dbReference type="Proteomes" id="UP000813824">
    <property type="component" value="Unassembled WGS sequence"/>
</dbReference>
<dbReference type="GO" id="GO:0000981">
    <property type="term" value="F:DNA-binding transcription factor activity, RNA polymerase II-specific"/>
    <property type="evidence" value="ECO:0007669"/>
    <property type="project" value="TreeGrafter"/>
</dbReference>
<dbReference type="GO" id="GO:0045944">
    <property type="term" value="P:positive regulation of transcription by RNA polymerase II"/>
    <property type="evidence" value="ECO:0007669"/>
    <property type="project" value="TreeGrafter"/>
</dbReference>
<feature type="compositionally biased region" description="Low complexity" evidence="6">
    <location>
        <begin position="236"/>
        <end position="247"/>
    </location>
</feature>
<dbReference type="GO" id="GO:0000978">
    <property type="term" value="F:RNA polymerase II cis-regulatory region sequence-specific DNA binding"/>
    <property type="evidence" value="ECO:0007669"/>
    <property type="project" value="TreeGrafter"/>
</dbReference>
<comment type="caution">
    <text evidence="8">The sequence shown here is derived from an EMBL/GenBank/DDBJ whole genome shotgun (WGS) entry which is preliminary data.</text>
</comment>
<dbReference type="OrthoDB" id="1898716at2759"/>
<dbReference type="SUPFAM" id="SSF55455">
    <property type="entry name" value="SRF-like"/>
    <property type="match status" value="1"/>
</dbReference>
<evidence type="ECO:0000313" key="8">
    <source>
        <dbReference type="EMBL" id="KAH8104092.1"/>
    </source>
</evidence>
<dbReference type="InterPro" id="IPR002100">
    <property type="entry name" value="TF_MADSbox"/>
</dbReference>
<feature type="compositionally biased region" description="Polar residues" evidence="6">
    <location>
        <begin position="532"/>
        <end position="542"/>
    </location>
</feature>
<feature type="compositionally biased region" description="Polar residues" evidence="6">
    <location>
        <begin position="349"/>
        <end position="376"/>
    </location>
</feature>
<feature type="region of interest" description="Disordered" evidence="6">
    <location>
        <begin position="282"/>
        <end position="430"/>
    </location>
</feature>
<comment type="subcellular location">
    <subcellularLocation>
        <location evidence="1">Nucleus</location>
    </subcellularLocation>
</comment>